<evidence type="ECO:0008006" key="4">
    <source>
        <dbReference type="Google" id="ProtNLM"/>
    </source>
</evidence>
<evidence type="ECO:0000313" key="2">
    <source>
        <dbReference type="EMBL" id="MBD2724395.1"/>
    </source>
</evidence>
<sequence>MKRPPLPYLLLLPLLAVLLFGNCAQNVYRVLGPGTTPAQVAQLKQINEQTSSAYQAAFDRPSGQPGPTPRQVLDSADAARHRLLTPGQYRRYRYTLRANPLRYPSRPPKGFR</sequence>
<name>A0ABR8JWQ4_9BACT</name>
<reference evidence="2 3" key="1">
    <citation type="submission" date="2020-09" db="EMBL/GenBank/DDBJ databases">
        <authorList>
            <person name="Kim M.K."/>
        </authorList>
    </citation>
    <scope>NUCLEOTIDE SEQUENCE [LARGE SCALE GENOMIC DNA]</scope>
    <source>
        <strain evidence="2 3">BT189</strain>
    </source>
</reference>
<evidence type="ECO:0000256" key="1">
    <source>
        <dbReference type="SAM" id="MobiDB-lite"/>
    </source>
</evidence>
<dbReference type="Proteomes" id="UP000606003">
    <property type="component" value="Unassembled WGS sequence"/>
</dbReference>
<proteinExistence type="predicted"/>
<dbReference type="EMBL" id="JACXAC010000006">
    <property type="protein sequence ID" value="MBD2724395.1"/>
    <property type="molecule type" value="Genomic_DNA"/>
</dbReference>
<dbReference type="RefSeq" id="WP_190928119.1">
    <property type="nucleotide sequence ID" value="NZ_JACXAC010000006.1"/>
</dbReference>
<accession>A0ABR8JWQ4</accession>
<gene>
    <name evidence="2" type="ORF">IC234_19870</name>
</gene>
<keyword evidence="3" id="KW-1185">Reference proteome</keyword>
<evidence type="ECO:0000313" key="3">
    <source>
        <dbReference type="Proteomes" id="UP000606003"/>
    </source>
</evidence>
<protein>
    <recommendedName>
        <fullName evidence="4">Lipoprotein</fullName>
    </recommendedName>
</protein>
<organism evidence="2 3">
    <name type="scientific">Hymenobacter armeniacus</name>
    <dbReference type="NCBI Taxonomy" id="2771358"/>
    <lineage>
        <taxon>Bacteria</taxon>
        <taxon>Pseudomonadati</taxon>
        <taxon>Bacteroidota</taxon>
        <taxon>Cytophagia</taxon>
        <taxon>Cytophagales</taxon>
        <taxon>Hymenobacteraceae</taxon>
        <taxon>Hymenobacter</taxon>
    </lineage>
</organism>
<feature type="region of interest" description="Disordered" evidence="1">
    <location>
        <begin position="52"/>
        <end position="72"/>
    </location>
</feature>
<comment type="caution">
    <text evidence="2">The sequence shown here is derived from an EMBL/GenBank/DDBJ whole genome shotgun (WGS) entry which is preliminary data.</text>
</comment>